<dbReference type="EMBL" id="JBFXLQ010000053">
    <property type="protein sequence ID" value="KAL2863348.1"/>
    <property type="molecule type" value="Genomic_DNA"/>
</dbReference>
<gene>
    <name evidence="2" type="ORF">BJX67DRAFT_384818</name>
</gene>
<feature type="compositionally biased region" description="Low complexity" evidence="1">
    <location>
        <begin position="27"/>
        <end position="50"/>
    </location>
</feature>
<feature type="compositionally biased region" description="Basic and acidic residues" evidence="1">
    <location>
        <begin position="304"/>
        <end position="316"/>
    </location>
</feature>
<evidence type="ECO:0000256" key="1">
    <source>
        <dbReference type="SAM" id="MobiDB-lite"/>
    </source>
</evidence>
<feature type="compositionally biased region" description="Polar residues" evidence="1">
    <location>
        <begin position="99"/>
        <end position="108"/>
    </location>
</feature>
<comment type="caution">
    <text evidence="2">The sequence shown here is derived from an EMBL/GenBank/DDBJ whole genome shotgun (WGS) entry which is preliminary data.</text>
</comment>
<dbReference type="Proteomes" id="UP001610432">
    <property type="component" value="Unassembled WGS sequence"/>
</dbReference>
<feature type="compositionally biased region" description="Polar residues" evidence="1">
    <location>
        <begin position="270"/>
        <end position="286"/>
    </location>
</feature>
<feature type="compositionally biased region" description="Low complexity" evidence="1">
    <location>
        <begin position="251"/>
        <end position="262"/>
    </location>
</feature>
<name>A0ABR4LFM7_9EURO</name>
<protein>
    <submittedName>
        <fullName evidence="2">Uncharacterized protein</fullName>
    </submittedName>
</protein>
<reference evidence="2 3" key="1">
    <citation type="submission" date="2024-07" db="EMBL/GenBank/DDBJ databases">
        <title>Section-level genome sequencing and comparative genomics of Aspergillus sections Usti and Cavernicolus.</title>
        <authorList>
            <consortium name="Lawrence Berkeley National Laboratory"/>
            <person name="Nybo J.L."/>
            <person name="Vesth T.C."/>
            <person name="Theobald S."/>
            <person name="Frisvad J.C."/>
            <person name="Larsen T.O."/>
            <person name="Kjaerboelling I."/>
            <person name="Rothschild-Mancinelli K."/>
            <person name="Lyhne E.K."/>
            <person name="Kogle M.E."/>
            <person name="Barry K."/>
            <person name="Clum A."/>
            <person name="Na H."/>
            <person name="Ledsgaard L."/>
            <person name="Lin J."/>
            <person name="Lipzen A."/>
            <person name="Kuo A."/>
            <person name="Riley R."/>
            <person name="Mondo S."/>
            <person name="Labutti K."/>
            <person name="Haridas S."/>
            <person name="Pangalinan J."/>
            <person name="Salamov A.A."/>
            <person name="Simmons B.A."/>
            <person name="Magnuson J.K."/>
            <person name="Chen J."/>
            <person name="Drula E."/>
            <person name="Henrissat B."/>
            <person name="Wiebenga A."/>
            <person name="Lubbers R.J."/>
            <person name="Gomes A.C."/>
            <person name="Macurrencykelacurrency M.R."/>
            <person name="Stajich J."/>
            <person name="Grigoriev I.V."/>
            <person name="Mortensen U.H."/>
            <person name="De Vries R.P."/>
            <person name="Baker S.E."/>
            <person name="Andersen M.R."/>
        </authorList>
    </citation>
    <scope>NUCLEOTIDE SEQUENCE [LARGE SCALE GENOMIC DNA]</scope>
    <source>
        <strain evidence="2 3">CBS 449.75</strain>
    </source>
</reference>
<sequence length="382" mass="41274">MTDYRLPIHQVPARKPVGTAPLGPQIQAYQNGPQQTQPQQQYRPQQPAQQLSPHPSVASLAHTRRRTSSSNALPYTAQQQYQQHQHQQPPQPHQTYTTGPSPQHTMTVPHNPLSRHPSGATTSTSSTGNNPRPGMNQDMRRSSSSRSGNSQMGYVALMRRQKATVWCDRAQPEDPRLRAQKLVDKKRAYLEVHGGGSGRASTLASGKGKGLKVTDLTPSALVGATVPVRLSANEVGDADEDTHSDRGFPYRRTGSGRSSTGSSHHHTGGYQRNTQSTMGSNSTPPNEKTDLPGVSEHPVVDQAEGQKDAGSIKDDAATTNSRNSEQEDTFGTVGDMGAPSAATLASERAKKAADLRRRGSVDERTTTMTNVRLFVANPDLSD</sequence>
<dbReference type="GeneID" id="98148800"/>
<feature type="region of interest" description="Disordered" evidence="1">
    <location>
        <begin position="233"/>
        <end position="342"/>
    </location>
</feature>
<accession>A0ABR4LFM7</accession>
<organism evidence="2 3">
    <name type="scientific">Aspergillus lucknowensis</name>
    <dbReference type="NCBI Taxonomy" id="176173"/>
    <lineage>
        <taxon>Eukaryota</taxon>
        <taxon>Fungi</taxon>
        <taxon>Dikarya</taxon>
        <taxon>Ascomycota</taxon>
        <taxon>Pezizomycotina</taxon>
        <taxon>Eurotiomycetes</taxon>
        <taxon>Eurotiomycetidae</taxon>
        <taxon>Eurotiales</taxon>
        <taxon>Aspergillaceae</taxon>
        <taxon>Aspergillus</taxon>
        <taxon>Aspergillus subgen. Nidulantes</taxon>
    </lineage>
</organism>
<evidence type="ECO:0000313" key="3">
    <source>
        <dbReference type="Proteomes" id="UP001610432"/>
    </source>
</evidence>
<proteinExistence type="predicted"/>
<keyword evidence="3" id="KW-1185">Reference proteome</keyword>
<feature type="compositionally biased region" description="Low complexity" evidence="1">
    <location>
        <begin position="74"/>
        <end position="98"/>
    </location>
</feature>
<evidence type="ECO:0000313" key="2">
    <source>
        <dbReference type="EMBL" id="KAL2863348.1"/>
    </source>
</evidence>
<feature type="compositionally biased region" description="Low complexity" evidence="1">
    <location>
        <begin position="118"/>
        <end position="128"/>
    </location>
</feature>
<feature type="region of interest" description="Disordered" evidence="1">
    <location>
        <begin position="1"/>
        <end position="150"/>
    </location>
</feature>
<dbReference type="RefSeq" id="XP_070882327.1">
    <property type="nucleotide sequence ID" value="XM_071033728.1"/>
</dbReference>